<name>A0ABT3TBB7_9GAMM</name>
<gene>
    <name evidence="1" type="ORF">EYC82_15475</name>
</gene>
<evidence type="ECO:0000313" key="2">
    <source>
        <dbReference type="Proteomes" id="UP001143304"/>
    </source>
</evidence>
<accession>A0ABT3TBB7</accession>
<evidence type="ECO:0000313" key="1">
    <source>
        <dbReference type="EMBL" id="MCX2978767.1"/>
    </source>
</evidence>
<dbReference type="Proteomes" id="UP001143304">
    <property type="component" value="Unassembled WGS sequence"/>
</dbReference>
<dbReference type="EMBL" id="SHNO01000001">
    <property type="protein sequence ID" value="MCX2978767.1"/>
    <property type="molecule type" value="Genomic_DNA"/>
</dbReference>
<keyword evidence="2" id="KW-1185">Reference proteome</keyword>
<proteinExistence type="predicted"/>
<comment type="caution">
    <text evidence="1">The sequence shown here is derived from an EMBL/GenBank/DDBJ whole genome shotgun (WGS) entry which is preliminary data.</text>
</comment>
<reference evidence="1" key="1">
    <citation type="submission" date="2019-02" db="EMBL/GenBank/DDBJ databases">
        <authorList>
            <person name="Li S.-H."/>
        </authorList>
    </citation>
    <scope>NUCLEOTIDE SEQUENCE</scope>
    <source>
        <strain evidence="1">IMCC11814</strain>
    </source>
</reference>
<protein>
    <submittedName>
        <fullName evidence="1">Uncharacterized protein</fullName>
    </submittedName>
</protein>
<sequence length="61" mass="6778">MAEMQRQRALTHLLLVHATGIINETAGKMIKVTVLFEKSTILILANFVNTNILAMRAISIN</sequence>
<organism evidence="1 2">
    <name type="scientific">Candidatus Marimicrobium litorale</name>
    <dbReference type="NCBI Taxonomy" id="2518991"/>
    <lineage>
        <taxon>Bacteria</taxon>
        <taxon>Pseudomonadati</taxon>
        <taxon>Pseudomonadota</taxon>
        <taxon>Gammaproteobacteria</taxon>
        <taxon>Cellvibrionales</taxon>
        <taxon>Halieaceae</taxon>
        <taxon>Marimicrobium</taxon>
    </lineage>
</organism>